<dbReference type="AlphaFoldDB" id="A0A6J4T923"/>
<feature type="compositionally biased region" description="Basic residues" evidence="1">
    <location>
        <begin position="35"/>
        <end position="81"/>
    </location>
</feature>
<gene>
    <name evidence="2" type="ORF">AVDCRST_MAG45-2225</name>
</gene>
<feature type="compositionally biased region" description="Basic residues" evidence="1">
    <location>
        <begin position="1"/>
        <end position="17"/>
    </location>
</feature>
<proteinExistence type="predicted"/>
<reference evidence="2" key="1">
    <citation type="submission" date="2020-02" db="EMBL/GenBank/DDBJ databases">
        <authorList>
            <person name="Meier V. D."/>
        </authorList>
    </citation>
    <scope>NUCLEOTIDE SEQUENCE</scope>
    <source>
        <strain evidence="2">AVDCRST_MAG45</strain>
    </source>
</reference>
<evidence type="ECO:0000256" key="1">
    <source>
        <dbReference type="SAM" id="MobiDB-lite"/>
    </source>
</evidence>
<name>A0A6J4T923_9ACTN</name>
<feature type="non-terminal residue" evidence="2">
    <location>
        <position position="1"/>
    </location>
</feature>
<accession>A0A6J4T923</accession>
<protein>
    <submittedName>
        <fullName evidence="2">ExtraCellular Mutant Ecm15p</fullName>
    </submittedName>
</protein>
<feature type="compositionally biased region" description="Gly residues" evidence="1">
    <location>
        <begin position="92"/>
        <end position="103"/>
    </location>
</feature>
<evidence type="ECO:0000313" key="2">
    <source>
        <dbReference type="EMBL" id="CAA9516358.1"/>
    </source>
</evidence>
<dbReference type="EMBL" id="CADCVU010000190">
    <property type="protein sequence ID" value="CAA9516358.1"/>
    <property type="molecule type" value="Genomic_DNA"/>
</dbReference>
<sequence>GHRRLHGHRARAARGRRVVLPGRDPPAPRGSGPRRLSHARHGHVARGRGERHPRRGRRDARRPLRTRPAARLHRPQARRASRQAGTDAGRQGALGGGAAERRL</sequence>
<organism evidence="2">
    <name type="scientific">uncultured Solirubrobacterales bacterium</name>
    <dbReference type="NCBI Taxonomy" id="768556"/>
    <lineage>
        <taxon>Bacteria</taxon>
        <taxon>Bacillati</taxon>
        <taxon>Actinomycetota</taxon>
        <taxon>Thermoleophilia</taxon>
        <taxon>Solirubrobacterales</taxon>
        <taxon>environmental samples</taxon>
    </lineage>
</organism>
<feature type="non-terminal residue" evidence="2">
    <location>
        <position position="103"/>
    </location>
</feature>
<feature type="region of interest" description="Disordered" evidence="1">
    <location>
        <begin position="1"/>
        <end position="103"/>
    </location>
</feature>